<accession>A0ABP1RQ41</accession>
<keyword evidence="2 3" id="KW-0040">ANK repeat</keyword>
<keyword evidence="6" id="KW-1185">Reference proteome</keyword>
<comment type="caution">
    <text evidence="5">The sequence shown here is derived from an EMBL/GenBank/DDBJ whole genome shotgun (WGS) entry which is preliminary data.</text>
</comment>
<keyword evidence="4" id="KW-0812">Transmembrane</keyword>
<dbReference type="Proteomes" id="UP001642540">
    <property type="component" value="Unassembled WGS sequence"/>
</dbReference>
<evidence type="ECO:0000313" key="5">
    <source>
        <dbReference type="EMBL" id="CAL8132944.1"/>
    </source>
</evidence>
<dbReference type="PROSITE" id="PS50088">
    <property type="entry name" value="ANK_REPEAT"/>
    <property type="match status" value="1"/>
</dbReference>
<dbReference type="SUPFAM" id="SSF48403">
    <property type="entry name" value="Ankyrin repeat"/>
    <property type="match status" value="1"/>
</dbReference>
<evidence type="ECO:0000256" key="1">
    <source>
        <dbReference type="ARBA" id="ARBA00022737"/>
    </source>
</evidence>
<organism evidence="5 6">
    <name type="scientific">Orchesella dallaii</name>
    <dbReference type="NCBI Taxonomy" id="48710"/>
    <lineage>
        <taxon>Eukaryota</taxon>
        <taxon>Metazoa</taxon>
        <taxon>Ecdysozoa</taxon>
        <taxon>Arthropoda</taxon>
        <taxon>Hexapoda</taxon>
        <taxon>Collembola</taxon>
        <taxon>Entomobryomorpha</taxon>
        <taxon>Entomobryoidea</taxon>
        <taxon>Orchesellidae</taxon>
        <taxon>Orchesellinae</taxon>
        <taxon>Orchesella</taxon>
    </lineage>
</organism>
<evidence type="ECO:0000313" key="6">
    <source>
        <dbReference type="Proteomes" id="UP001642540"/>
    </source>
</evidence>
<evidence type="ECO:0000256" key="4">
    <source>
        <dbReference type="SAM" id="Phobius"/>
    </source>
</evidence>
<dbReference type="InterPro" id="IPR002110">
    <property type="entry name" value="Ankyrin_rpt"/>
</dbReference>
<keyword evidence="4" id="KW-1133">Transmembrane helix</keyword>
<keyword evidence="4" id="KW-0472">Membrane</keyword>
<evidence type="ECO:0000256" key="2">
    <source>
        <dbReference type="ARBA" id="ARBA00023043"/>
    </source>
</evidence>
<reference evidence="5 6" key="1">
    <citation type="submission" date="2024-08" db="EMBL/GenBank/DDBJ databases">
        <authorList>
            <person name="Cucini C."/>
            <person name="Frati F."/>
        </authorList>
    </citation>
    <scope>NUCLEOTIDE SEQUENCE [LARGE SCALE GENOMIC DNA]</scope>
</reference>
<dbReference type="Pfam" id="PF12796">
    <property type="entry name" value="Ank_2"/>
    <property type="match status" value="1"/>
</dbReference>
<dbReference type="InterPro" id="IPR036770">
    <property type="entry name" value="Ankyrin_rpt-contain_sf"/>
</dbReference>
<feature type="repeat" description="ANK" evidence="3">
    <location>
        <begin position="97"/>
        <end position="129"/>
    </location>
</feature>
<proteinExistence type="predicted"/>
<gene>
    <name evidence="5" type="ORF">ODALV1_LOCUS24837</name>
</gene>
<name>A0ABP1RQ41_9HEXA</name>
<dbReference type="Gene3D" id="1.25.40.20">
    <property type="entry name" value="Ankyrin repeat-containing domain"/>
    <property type="match status" value="1"/>
</dbReference>
<dbReference type="EMBL" id="CAXLJM020000095">
    <property type="protein sequence ID" value="CAL8132944.1"/>
    <property type="molecule type" value="Genomic_DNA"/>
</dbReference>
<dbReference type="PROSITE" id="PS50297">
    <property type="entry name" value="ANK_REP_REGION"/>
    <property type="match status" value="1"/>
</dbReference>
<dbReference type="PANTHER" id="PTHR24171">
    <property type="entry name" value="ANKYRIN REPEAT DOMAIN-CONTAINING PROTEIN 39-RELATED"/>
    <property type="match status" value="1"/>
</dbReference>
<feature type="transmembrane region" description="Helical" evidence="4">
    <location>
        <begin position="247"/>
        <end position="266"/>
    </location>
</feature>
<dbReference type="SMART" id="SM00248">
    <property type="entry name" value="ANK"/>
    <property type="match status" value="3"/>
</dbReference>
<keyword evidence="1" id="KW-0677">Repeat</keyword>
<evidence type="ECO:0000256" key="3">
    <source>
        <dbReference type="PROSITE-ProRule" id="PRU00023"/>
    </source>
</evidence>
<protein>
    <submittedName>
        <fullName evidence="5">Uncharacterized protein</fullName>
    </submittedName>
</protein>
<sequence>MEVINMSGDNSVRHDTESANDMHKAAKEGDLEELKRLLLAGEDPTNLDGKNRTPLHWACGFAVQNTTLEMVEAILESPKVKAQSDTEQKLVNYKDDFGNTALHEAARRGHGLVIKKLLFSGANPSLKNEEKHSALHEVFKKKPTAMIPTYNEAVTALDKTDAELEKSPENKDAKSVTGNQTQRPSWTIDFLGLVGSIDKSSASFEFLRPETEWLSICLELSDTKQSQLFMHPVVRTFLHLKWKKIRILLWLSVLYHILWLILYTYFNVDLYLMHCPFAVPAEENDTDYEMTTTDLITEDPPTTEDYYDQDIKSMGVKSALDITGMMIMPRLID</sequence>